<dbReference type="EMBL" id="NEVT01000002">
    <property type="protein sequence ID" value="OZI82640.1"/>
    <property type="molecule type" value="Genomic_DNA"/>
</dbReference>
<evidence type="ECO:0000313" key="7">
    <source>
        <dbReference type="Proteomes" id="UP000215633"/>
    </source>
</evidence>
<dbReference type="GO" id="GO:0003677">
    <property type="term" value="F:DNA binding"/>
    <property type="evidence" value="ECO:0007669"/>
    <property type="project" value="UniProtKB-KW"/>
</dbReference>
<organism evidence="6 7">
    <name type="scientific">Bordetella genomosp. 2</name>
    <dbReference type="NCBI Taxonomy" id="1983456"/>
    <lineage>
        <taxon>Bacteria</taxon>
        <taxon>Pseudomonadati</taxon>
        <taxon>Pseudomonadota</taxon>
        <taxon>Betaproteobacteria</taxon>
        <taxon>Burkholderiales</taxon>
        <taxon>Alcaligenaceae</taxon>
        <taxon>Bordetella</taxon>
    </lineage>
</organism>
<feature type="region of interest" description="Disordered" evidence="4">
    <location>
        <begin position="1"/>
        <end position="40"/>
    </location>
</feature>
<dbReference type="Gene3D" id="1.10.10.10">
    <property type="entry name" value="Winged helix-like DNA-binding domain superfamily/Winged helix DNA-binding domain"/>
    <property type="match status" value="1"/>
</dbReference>
<keyword evidence="7" id="KW-1185">Reference proteome</keyword>
<keyword evidence="1" id="KW-0805">Transcription regulation</keyword>
<evidence type="ECO:0000256" key="4">
    <source>
        <dbReference type="SAM" id="MobiDB-lite"/>
    </source>
</evidence>
<dbReference type="PANTHER" id="PTHR43537:SF24">
    <property type="entry name" value="GLUCONATE OPERON TRANSCRIPTIONAL REPRESSOR"/>
    <property type="match status" value="1"/>
</dbReference>
<feature type="compositionally biased region" description="Low complexity" evidence="4">
    <location>
        <begin position="1"/>
        <end position="12"/>
    </location>
</feature>
<evidence type="ECO:0000313" key="6">
    <source>
        <dbReference type="EMBL" id="OZI82640.1"/>
    </source>
</evidence>
<dbReference type="GO" id="GO:0003700">
    <property type="term" value="F:DNA-binding transcription factor activity"/>
    <property type="evidence" value="ECO:0007669"/>
    <property type="project" value="InterPro"/>
</dbReference>
<protein>
    <recommendedName>
        <fullName evidence="5">HTH gntR-type domain-containing protein</fullName>
    </recommendedName>
</protein>
<reference evidence="7" key="1">
    <citation type="submission" date="2017-05" db="EMBL/GenBank/DDBJ databases">
        <title>Complete and WGS of Bordetella genogroups.</title>
        <authorList>
            <person name="Spilker T."/>
            <person name="Lipuma J."/>
        </authorList>
    </citation>
    <scope>NUCLEOTIDE SEQUENCE [LARGE SCALE GENOMIC DNA]</scope>
    <source>
        <strain evidence="7">AU8256</strain>
    </source>
</reference>
<dbReference type="InterPro" id="IPR008920">
    <property type="entry name" value="TF_FadR/GntR_C"/>
</dbReference>
<proteinExistence type="predicted"/>
<dbReference type="InterPro" id="IPR011711">
    <property type="entry name" value="GntR_C"/>
</dbReference>
<dbReference type="InterPro" id="IPR036390">
    <property type="entry name" value="WH_DNA-bd_sf"/>
</dbReference>
<dbReference type="AlphaFoldDB" id="A0A261W9I5"/>
<dbReference type="SUPFAM" id="SSF48008">
    <property type="entry name" value="GntR ligand-binding domain-like"/>
    <property type="match status" value="1"/>
</dbReference>
<feature type="domain" description="HTH gntR-type" evidence="5">
    <location>
        <begin position="109"/>
        <end position="176"/>
    </location>
</feature>
<dbReference type="CDD" id="cd07377">
    <property type="entry name" value="WHTH_GntR"/>
    <property type="match status" value="1"/>
</dbReference>
<dbReference type="PROSITE" id="PS50949">
    <property type="entry name" value="HTH_GNTR"/>
    <property type="match status" value="1"/>
</dbReference>
<evidence type="ECO:0000256" key="3">
    <source>
        <dbReference type="ARBA" id="ARBA00023163"/>
    </source>
</evidence>
<gene>
    <name evidence="6" type="ORF">CAL24_01860</name>
</gene>
<dbReference type="InterPro" id="IPR000524">
    <property type="entry name" value="Tscrpt_reg_HTH_GntR"/>
</dbReference>
<dbReference type="PANTHER" id="PTHR43537">
    <property type="entry name" value="TRANSCRIPTIONAL REGULATOR, GNTR FAMILY"/>
    <property type="match status" value="1"/>
</dbReference>
<dbReference type="SMART" id="SM00345">
    <property type="entry name" value="HTH_GNTR"/>
    <property type="match status" value="1"/>
</dbReference>
<dbReference type="InterPro" id="IPR036388">
    <property type="entry name" value="WH-like_DNA-bd_sf"/>
</dbReference>
<keyword evidence="3" id="KW-0804">Transcription</keyword>
<dbReference type="Pfam" id="PF00392">
    <property type="entry name" value="GntR"/>
    <property type="match status" value="1"/>
</dbReference>
<evidence type="ECO:0000256" key="2">
    <source>
        <dbReference type="ARBA" id="ARBA00023125"/>
    </source>
</evidence>
<dbReference type="Proteomes" id="UP000215633">
    <property type="component" value="Unassembled WGS sequence"/>
</dbReference>
<dbReference type="Gene3D" id="1.20.120.530">
    <property type="entry name" value="GntR ligand-binding domain-like"/>
    <property type="match status" value="1"/>
</dbReference>
<dbReference type="SUPFAM" id="SSF46785">
    <property type="entry name" value="Winged helix' DNA-binding domain"/>
    <property type="match status" value="1"/>
</dbReference>
<keyword evidence="2" id="KW-0238">DNA-binding</keyword>
<name>A0A261W9I5_9BORD</name>
<evidence type="ECO:0000259" key="5">
    <source>
        <dbReference type="PROSITE" id="PS50949"/>
    </source>
</evidence>
<comment type="caution">
    <text evidence="6">The sequence shown here is derived from an EMBL/GenBank/DDBJ whole genome shotgun (WGS) entry which is preliminary data.</text>
</comment>
<accession>A0A261W9I5</accession>
<sequence length="329" mass="36312">MRPGRPVGARGAPAGGRGRLGARPSRATWPPGPPRQARASQELKTAIHPASPSHPQKIVGLLTIQLCSNITLSNLTRIPAVPRPSQLLTDLENAVAFRLFEGRQNTPTLTVPEQIAAQVGDAIIKGKLRPGEALNEQRLADSFHVSRGPVRDAIRILEREGLATIYPRRGAVVTDLTLDEVREIFEIRVGLLEIVARKIAANHSPEYLATLRAGVEKLETLARIADDRGQYAETSYRLSILSVRNCDNQRLTQMLTALSLQTLRYSYISLAPIERRQASAALWRKGLDALERGDTKTYIAISRQRVEESGRAVVRRLSESAQEPARRRA</sequence>
<evidence type="ECO:0000256" key="1">
    <source>
        <dbReference type="ARBA" id="ARBA00023015"/>
    </source>
</evidence>
<dbReference type="Pfam" id="PF07729">
    <property type="entry name" value="FCD"/>
    <property type="match status" value="1"/>
</dbReference>